<feature type="binding site" evidence="10">
    <location>
        <begin position="183"/>
        <end position="185"/>
    </location>
    <ligand>
        <name>FAD</name>
        <dbReference type="ChEBI" id="CHEBI:57692"/>
    </ligand>
</feature>
<evidence type="ECO:0000313" key="13">
    <source>
        <dbReference type="Proteomes" id="UP000807850"/>
    </source>
</evidence>
<dbReference type="PANTHER" id="PTHR13914">
    <property type="entry name" value="PROLINE OXIDASE"/>
    <property type="match status" value="1"/>
</dbReference>
<keyword evidence="4 10" id="KW-0547">Nucleotide-binding</keyword>
<keyword evidence="7" id="KW-0642">Proline metabolism</keyword>
<dbReference type="AlphaFoldDB" id="A0A9D6L5F5"/>
<feature type="binding site" evidence="9">
    <location>
        <position position="289"/>
    </location>
    <ligand>
        <name>substrate</name>
    </ligand>
</feature>
<protein>
    <recommendedName>
        <fullName evidence="2">proline dehydrogenase</fullName>
        <ecNumber evidence="2">1.5.5.2</ecNumber>
    </recommendedName>
</protein>
<dbReference type="Pfam" id="PF01619">
    <property type="entry name" value="Pro_dh"/>
    <property type="match status" value="1"/>
</dbReference>
<dbReference type="GO" id="GO:0010133">
    <property type="term" value="P:L-proline catabolic process to L-glutamate"/>
    <property type="evidence" value="ECO:0007669"/>
    <property type="project" value="InterPro"/>
</dbReference>
<dbReference type="PIRSF" id="PIRSF000196">
    <property type="entry name" value="Pro_dehydrog"/>
    <property type="match status" value="1"/>
</dbReference>
<evidence type="ECO:0000256" key="1">
    <source>
        <dbReference type="ARBA" id="ARBA00004739"/>
    </source>
</evidence>
<feature type="domain" description="Proline dehydrogenase" evidence="11">
    <location>
        <begin position="42"/>
        <end position="301"/>
    </location>
</feature>
<keyword evidence="6" id="KW-0560">Oxidoreductase</keyword>
<feature type="binding site" evidence="10">
    <location>
        <position position="159"/>
    </location>
    <ligand>
        <name>FAD</name>
        <dbReference type="ChEBI" id="CHEBI:57692"/>
    </ligand>
</feature>
<evidence type="ECO:0000256" key="10">
    <source>
        <dbReference type="PIRSR" id="PIRSR000196-2"/>
    </source>
</evidence>
<dbReference type="Proteomes" id="UP000807850">
    <property type="component" value="Unassembled WGS sequence"/>
</dbReference>
<evidence type="ECO:0000256" key="2">
    <source>
        <dbReference type="ARBA" id="ARBA00012695"/>
    </source>
</evidence>
<dbReference type="GO" id="GO:0000166">
    <property type="term" value="F:nucleotide binding"/>
    <property type="evidence" value="ECO:0007669"/>
    <property type="project" value="UniProtKB-KW"/>
</dbReference>
<feature type="binding site" evidence="9">
    <location>
        <position position="96"/>
    </location>
    <ligand>
        <name>substrate</name>
    </ligand>
</feature>
<comment type="cofactor">
    <cofactor evidence="10">
        <name>FAD</name>
        <dbReference type="ChEBI" id="CHEBI:57692"/>
    </cofactor>
    <text evidence="10">Binds 1 FAD per subunit.</text>
</comment>
<proteinExistence type="predicted"/>
<dbReference type="InterPro" id="IPR002872">
    <property type="entry name" value="Proline_DH_dom"/>
</dbReference>
<dbReference type="EC" id="1.5.5.2" evidence="2"/>
<evidence type="ECO:0000259" key="11">
    <source>
        <dbReference type="Pfam" id="PF01619"/>
    </source>
</evidence>
<accession>A0A9D6L5F5</accession>
<evidence type="ECO:0000256" key="5">
    <source>
        <dbReference type="ARBA" id="ARBA00022827"/>
    </source>
</evidence>
<comment type="catalytic activity">
    <reaction evidence="8">
        <text>L-proline + a quinone = (S)-1-pyrroline-5-carboxylate + a quinol + H(+)</text>
        <dbReference type="Rhea" id="RHEA:23784"/>
        <dbReference type="ChEBI" id="CHEBI:15378"/>
        <dbReference type="ChEBI" id="CHEBI:17388"/>
        <dbReference type="ChEBI" id="CHEBI:24646"/>
        <dbReference type="ChEBI" id="CHEBI:60039"/>
        <dbReference type="ChEBI" id="CHEBI:132124"/>
        <dbReference type="EC" id="1.5.5.2"/>
    </reaction>
</comment>
<name>A0A9D6L5F5_UNCEI</name>
<dbReference type="InterPro" id="IPR008219">
    <property type="entry name" value="PRODH_bac_arc"/>
</dbReference>
<dbReference type="GO" id="GO:0004657">
    <property type="term" value="F:proline dehydrogenase activity"/>
    <property type="evidence" value="ECO:0007669"/>
    <property type="project" value="UniProtKB-EC"/>
</dbReference>
<keyword evidence="5 10" id="KW-0274">FAD</keyword>
<dbReference type="InterPro" id="IPR015659">
    <property type="entry name" value="Proline_oxidase"/>
</dbReference>
<dbReference type="InterPro" id="IPR029041">
    <property type="entry name" value="FAD-linked_oxidoreductase-like"/>
</dbReference>
<comment type="caution">
    <text evidence="12">The sequence shown here is derived from an EMBL/GenBank/DDBJ whole genome shotgun (WGS) entry which is preliminary data.</text>
</comment>
<evidence type="ECO:0000256" key="9">
    <source>
        <dbReference type="PIRSR" id="PIRSR000196-1"/>
    </source>
</evidence>
<dbReference type="SUPFAM" id="SSF51730">
    <property type="entry name" value="FAD-linked oxidoreductase"/>
    <property type="match status" value="1"/>
</dbReference>
<dbReference type="PANTHER" id="PTHR13914:SF0">
    <property type="entry name" value="PROLINE DEHYDROGENASE 1, MITOCHONDRIAL"/>
    <property type="match status" value="1"/>
</dbReference>
<sequence length="307" mass="34345">MLRGMLLWASENPWLSRRLPRLGFVRRAVSRLMPGEDVASALAATAELNGRKIGAVLTLLGENLENASEAEGVVRHYLDVMEAIAARRLDAEVSVKLTHLGLDLDPAMAEANLVRLVRAAAGHGQDLWVDMESSAYTRRTLDMFGRVRAQHENVGLALQSYLRSSDQDLEALLPLRPMIRLVKGAYAEPAAIAYPDKGDVDRAYERLAHRLLESAAAAGGPREILGTHDRRIIASLIEWAGERELAPGAYEIHMLYGIQREEQLRLVGEGRRVMVLISYGSAWFPWYMRRLAERPANLWFVLRNLFG</sequence>
<organism evidence="12 13">
    <name type="scientific">Eiseniibacteriota bacterium</name>
    <dbReference type="NCBI Taxonomy" id="2212470"/>
    <lineage>
        <taxon>Bacteria</taxon>
        <taxon>Candidatus Eiseniibacteriota</taxon>
    </lineage>
</organism>
<feature type="binding site" evidence="10">
    <location>
        <begin position="227"/>
        <end position="228"/>
    </location>
    <ligand>
        <name>FAD</name>
        <dbReference type="ChEBI" id="CHEBI:57692"/>
    </ligand>
</feature>
<dbReference type="EMBL" id="JACQAY010000070">
    <property type="protein sequence ID" value="MBI3539126.1"/>
    <property type="molecule type" value="Genomic_DNA"/>
</dbReference>
<feature type="binding site" evidence="10">
    <location>
        <position position="131"/>
    </location>
    <ligand>
        <name>FAD</name>
        <dbReference type="ChEBI" id="CHEBI:57692"/>
    </ligand>
</feature>
<comment type="pathway">
    <text evidence="1">Amino-acid degradation; L-proline degradation into L-glutamate; L-glutamate from L-proline: step 1/2.</text>
</comment>
<feature type="binding site" evidence="9">
    <location>
        <position position="290"/>
    </location>
    <ligand>
        <name>substrate</name>
    </ligand>
</feature>
<gene>
    <name evidence="12" type="ORF">HY076_02505</name>
</gene>
<feature type="binding site" evidence="10">
    <location>
        <position position="197"/>
    </location>
    <ligand>
        <name>FAD</name>
        <dbReference type="ChEBI" id="CHEBI:57692"/>
    </ligand>
</feature>
<evidence type="ECO:0000256" key="3">
    <source>
        <dbReference type="ARBA" id="ARBA00022630"/>
    </source>
</evidence>
<dbReference type="Gene3D" id="3.20.20.220">
    <property type="match status" value="1"/>
</dbReference>
<evidence type="ECO:0000256" key="6">
    <source>
        <dbReference type="ARBA" id="ARBA00023002"/>
    </source>
</evidence>
<evidence type="ECO:0000256" key="8">
    <source>
        <dbReference type="ARBA" id="ARBA00048779"/>
    </source>
</evidence>
<evidence type="ECO:0000313" key="12">
    <source>
        <dbReference type="EMBL" id="MBI3539126.1"/>
    </source>
</evidence>
<evidence type="ECO:0000256" key="4">
    <source>
        <dbReference type="ARBA" id="ARBA00022741"/>
    </source>
</evidence>
<keyword evidence="3" id="KW-0285">Flavoprotein</keyword>
<evidence type="ECO:0000256" key="7">
    <source>
        <dbReference type="ARBA" id="ARBA00023062"/>
    </source>
</evidence>
<reference evidence="12" key="1">
    <citation type="submission" date="2020-07" db="EMBL/GenBank/DDBJ databases">
        <title>Huge and variable diversity of episymbiotic CPR bacteria and DPANN archaea in groundwater ecosystems.</title>
        <authorList>
            <person name="He C.Y."/>
            <person name="Keren R."/>
            <person name="Whittaker M."/>
            <person name="Farag I.F."/>
            <person name="Doudna J."/>
            <person name="Cate J.H.D."/>
            <person name="Banfield J.F."/>
        </authorList>
    </citation>
    <scope>NUCLEOTIDE SEQUENCE</scope>
    <source>
        <strain evidence="12">NC_groundwater_928_Pr1_S-0.2um_72_17</strain>
    </source>
</reference>